<evidence type="ECO:0000256" key="6">
    <source>
        <dbReference type="ARBA" id="ARBA00031022"/>
    </source>
</evidence>
<evidence type="ECO:0000256" key="3">
    <source>
        <dbReference type="ARBA" id="ARBA00012909"/>
    </source>
</evidence>
<dbReference type="AlphaFoldDB" id="A0A1X0BUF0"/>
<evidence type="ECO:0000256" key="1">
    <source>
        <dbReference type="ARBA" id="ARBA00001946"/>
    </source>
</evidence>
<organism evidence="8 9">
    <name type="scientific">Mycolicibacterium celeriflavum</name>
    <name type="common">Mycobacterium celeriflavum</name>
    <dbReference type="NCBI Taxonomy" id="1249101"/>
    <lineage>
        <taxon>Bacteria</taxon>
        <taxon>Bacillati</taxon>
        <taxon>Actinomycetota</taxon>
        <taxon>Actinomycetes</taxon>
        <taxon>Mycobacteriales</taxon>
        <taxon>Mycobacteriaceae</taxon>
        <taxon>Mycolicibacterium</taxon>
    </lineage>
</organism>
<dbReference type="KEGG" id="mcee:MCEL_06860"/>
<comment type="catalytic activity">
    <reaction evidence="5">
        <text>D-threo-isocitrate = glyoxylate + succinate</text>
        <dbReference type="Rhea" id="RHEA:13245"/>
        <dbReference type="ChEBI" id="CHEBI:15562"/>
        <dbReference type="ChEBI" id="CHEBI:30031"/>
        <dbReference type="ChEBI" id="CHEBI:36655"/>
        <dbReference type="EC" id="4.1.3.1"/>
    </reaction>
</comment>
<dbReference type="InterPro" id="IPR039556">
    <property type="entry name" value="ICL/PEPM"/>
</dbReference>
<dbReference type="InterPro" id="IPR015813">
    <property type="entry name" value="Pyrv/PenolPyrv_kinase-like_dom"/>
</dbReference>
<dbReference type="OrthoDB" id="8629576at2"/>
<dbReference type="EC" id="4.1.3.1" evidence="3"/>
<evidence type="ECO:0000256" key="4">
    <source>
        <dbReference type="ARBA" id="ARBA00023239"/>
    </source>
</evidence>
<comment type="similarity">
    <text evidence="2">Belongs to the isocitrate lyase/PEP mutase superfamily. Isocitrate lyase family.</text>
</comment>
<dbReference type="Gene3D" id="3.20.20.60">
    <property type="entry name" value="Phosphoenolpyruvate-binding domains"/>
    <property type="match status" value="2"/>
</dbReference>
<dbReference type="GO" id="GO:0004451">
    <property type="term" value="F:isocitrate lyase activity"/>
    <property type="evidence" value="ECO:0007669"/>
    <property type="project" value="UniProtKB-EC"/>
</dbReference>
<dbReference type="InterPro" id="IPR018523">
    <property type="entry name" value="Isocitrate_lyase_ph_CS"/>
</dbReference>
<protein>
    <recommendedName>
        <fullName evidence="3">isocitrate lyase</fullName>
        <ecNumber evidence="3">4.1.3.1</ecNumber>
    </recommendedName>
    <alternativeName>
        <fullName evidence="6">Isocitrase</fullName>
    </alternativeName>
    <alternativeName>
        <fullName evidence="7">Isocitratase</fullName>
    </alternativeName>
</protein>
<dbReference type="CDD" id="cd00377">
    <property type="entry name" value="ICL_PEPM"/>
    <property type="match status" value="1"/>
</dbReference>
<evidence type="ECO:0000256" key="5">
    <source>
        <dbReference type="ARBA" id="ARBA00023531"/>
    </source>
</evidence>
<dbReference type="RefSeq" id="WP_067217311.1">
    <property type="nucleotide sequence ID" value="NZ_AP022591.1"/>
</dbReference>
<evidence type="ECO:0000256" key="7">
    <source>
        <dbReference type="ARBA" id="ARBA00031921"/>
    </source>
</evidence>
<dbReference type="PROSITE" id="PS00161">
    <property type="entry name" value="ISOCITRATE_LYASE"/>
    <property type="match status" value="1"/>
</dbReference>
<keyword evidence="9" id="KW-1185">Reference proteome</keyword>
<dbReference type="EMBL" id="AP022591">
    <property type="protein sequence ID" value="BBY42391.1"/>
    <property type="molecule type" value="Genomic_DNA"/>
</dbReference>
<evidence type="ECO:0000256" key="2">
    <source>
        <dbReference type="ARBA" id="ARBA00005704"/>
    </source>
</evidence>
<proteinExistence type="inferred from homology"/>
<name>A0A1X0BUF0_MYCCF</name>
<dbReference type="Proteomes" id="UP000466431">
    <property type="component" value="Chromosome"/>
</dbReference>
<dbReference type="Pfam" id="PF00463">
    <property type="entry name" value="ICL"/>
    <property type="match status" value="2"/>
</dbReference>
<accession>A0A1X0BUF0</accession>
<dbReference type="SUPFAM" id="SSF51621">
    <property type="entry name" value="Phosphoenolpyruvate/pyruvate domain"/>
    <property type="match status" value="1"/>
</dbReference>
<evidence type="ECO:0000313" key="8">
    <source>
        <dbReference type="EMBL" id="BBY42391.1"/>
    </source>
</evidence>
<dbReference type="FunFam" id="3.20.20.60:FF:000024">
    <property type="entry name" value="Isocitrate lyase"/>
    <property type="match status" value="1"/>
</dbReference>
<dbReference type="InterPro" id="IPR006254">
    <property type="entry name" value="Isocitrate_lyase"/>
</dbReference>
<reference evidence="8 9" key="1">
    <citation type="journal article" date="2019" name="Emerg. Microbes Infect.">
        <title>Comprehensive subspecies identification of 175 nontuberculous mycobacteria species based on 7547 genomic profiles.</title>
        <authorList>
            <person name="Matsumoto Y."/>
            <person name="Kinjo T."/>
            <person name="Motooka D."/>
            <person name="Nabeya D."/>
            <person name="Jung N."/>
            <person name="Uechi K."/>
            <person name="Horii T."/>
            <person name="Iida T."/>
            <person name="Fujita J."/>
            <person name="Nakamura S."/>
        </authorList>
    </citation>
    <scope>NUCLEOTIDE SEQUENCE [LARGE SCALE GENOMIC DNA]</scope>
    <source>
        <strain evidence="8 9">JCM 18439</strain>
    </source>
</reference>
<evidence type="ECO:0000313" key="9">
    <source>
        <dbReference type="Proteomes" id="UP000466431"/>
    </source>
</evidence>
<gene>
    <name evidence="8" type="primary">aceA_1</name>
    <name evidence="8" type="ORF">MCEL_06860</name>
</gene>
<sequence>MAIIEADAAPQTPFERDVAATQRYFDSPRFDGITRLYSARQVAEQRGTIPSDYIVAREAATAFYARLRELFAQKKSITTFGPYSPGQAVTMKRMGIEGIYLGGWATSAKGSTTEDPGPDLASYPLSQVPEEAAGLVRALLTADRNQQYLRMQMSDKQRDATPAVDFRPFIIADADTGHGGDPHVRNLIRRFVEAGVPGYHIEDQRPGTKKCGHQGGKVLVPSDEQIKRLNTARFQLDIMKVPGIIVARTDAEAANLIDSRADERDQPFLLGVTNLKVPSYKSCYLAMMRRFYEAGVSELNGHLLYALPDGEYATANTWLDRHGIGDAVAEAASAYRERPDSAIDEIFDDVESKCVDAWQVDAGLMTYGEAVAELLEFRESEGEQLDMSVAEWRDFARLAPLYTAREKARELGAAVGWDCELAKTPEGYYQVRGGIPYAIAKSLAAAPFADILWMETKTADLADAREFAEAVHAVFPEKMLAYNLSPSFNWDTTGMTDDEMRAFPAELGKMGFVFNFITYGGHQVDGVASEEFATALRQDGMLALARLQRKMRLVESPYRTPQTLVGGPRSDAALAASSGRLATTKAMGKGSTQHQHLVQTEVPKKLLEEWLALWGEHYKLDEKLRVQLRPTRPGSDVLELGIYGERDGEDEKLANVIVDPIKDRHGRSILTVRDQNTFAEKLRQKRLMSVVHLWLIHRFKAEIVYYVTPTEDNIYQTEKMKSHGIFSDVYQEVGEIIVADVNQPRIEELLAPDREALGRLIRKED</sequence>
<dbReference type="STRING" id="1249101.BST21_12685"/>
<keyword evidence="4 8" id="KW-0456">Lyase</keyword>
<dbReference type="PANTHER" id="PTHR21631">
    <property type="entry name" value="ISOCITRATE LYASE/MALATE SYNTHASE"/>
    <property type="match status" value="1"/>
</dbReference>
<dbReference type="PANTHER" id="PTHR21631:SF3">
    <property type="entry name" value="BIFUNCTIONAL GLYOXYLATE CYCLE PROTEIN"/>
    <property type="match status" value="1"/>
</dbReference>
<comment type="cofactor">
    <cofactor evidence="1">
        <name>Mg(2+)</name>
        <dbReference type="ChEBI" id="CHEBI:18420"/>
    </cofactor>
</comment>
<dbReference type="InterPro" id="IPR040442">
    <property type="entry name" value="Pyrv_kinase-like_dom_sf"/>
</dbReference>
<dbReference type="GO" id="GO:0019752">
    <property type="term" value="P:carboxylic acid metabolic process"/>
    <property type="evidence" value="ECO:0007669"/>
    <property type="project" value="InterPro"/>
</dbReference>